<evidence type="ECO:0000313" key="2">
    <source>
        <dbReference type="EMBL" id="SHN34082.1"/>
    </source>
</evidence>
<evidence type="ECO:0000256" key="1">
    <source>
        <dbReference type="SAM" id="MobiDB-lite"/>
    </source>
</evidence>
<protein>
    <submittedName>
        <fullName evidence="2">Baseplate assembly protein</fullName>
    </submittedName>
</protein>
<reference evidence="3" key="1">
    <citation type="submission" date="2016-11" db="EMBL/GenBank/DDBJ databases">
        <authorList>
            <person name="Jaros S."/>
            <person name="Januszkiewicz K."/>
            <person name="Wedrychowicz H."/>
        </authorList>
    </citation>
    <scope>NUCLEOTIDE SEQUENCE [LARGE SCALE GENOMIC DNA]</scope>
    <source>
        <strain evidence="3">CGMCC 4.3555</strain>
    </source>
</reference>
<dbReference type="Proteomes" id="UP000184388">
    <property type="component" value="Unassembled WGS sequence"/>
</dbReference>
<gene>
    <name evidence="2" type="ORF">SAMN05216268_1423</name>
</gene>
<accession>A0A9X8N9J0</accession>
<sequence length="1014" mass="104287">MARGLQGRVNGVLEGDRLRVLEELRVRARVGSPARGRVAFELGAPYPVPVEVRAGVEVATAPVGGDEPVVFTTSRDAVLRSCTFLGCGLYEAAQREGAVFSGELVPFGAGQVLGPGRVALFVLSAPVPSTRLTVEVELAAPASVPVEGVVWEAWRGTRWERCEVEDGTGGFVRSGAVTVTVPAVHGAAAVRLDTDPAEGMLRELRAADVGLVRCSFEGVQEGRVAVAGAVLGSGVSVLVPVVQAQVVEGEELGVSSGLPGQRFVLARRPLPDAGPMVAESVVGGERLEWVRVESLAGSGPGDRHFVVDPVLGEVVFGPRVKEAAGVRQRGAVPVEGAVLRMVRYLTGGGVRGNVAARSITVLRTPVPLVAGVSNPEPTTGGTQEESLAACVGRVPLTDAAGPGRAVTAAEYEERTLVAPDGVVRAHFVDPRRGALRTPFRETRTWTPAEAELTFTGVPEGGVPRGTVAATKADDGAADPHGPWDQKDPGGPWGVRFVTLRQVVPERTAAGFAAGARDGTGWGAWRSGVVAGAADRLLVAVPPLCARRAPVVRLHSPAAGGAAAAGPGMGLVEVSVWGADGRWEVAGTVKVRRAGAGWEVALYRAERWAQVVVVGGPPVLDPPVPGLPDHAAAWVRIRSAPAIGGAGTPQPTADAAESLVAPGMRVVVADSLCTVPARQVRYIPAGTSIEPASDGAPDMVRRLPAPGFPITGGKPSIRVTPAGGTVQEWTVVDTFAASGPADRHVMINASSGEIRFGSGEFGAIPETDASLAVGVSDSALPDGTSGYLASVGQAGNVAAGTITTLISSGLDGVEVTNERSGRGGADGSTEVTSPSGGVGLLAVPAVAADARGHLPYRALLPSLECRRAVARALLPGTPPAVPVEVAAPGYRGIAVDAWLVGQMRMLPSQRERLQEQAQAALYAYFNPLTGGPEGNGWPLGRPVHAGDAYGVLCALEGVAQVTSVQLYPADPVTGRRGAPVQRIDLTDLSTLYSTEHHVEVSDPLDPYPGASQPNP</sequence>
<comment type="caution">
    <text evidence="2">The sequence shown here is derived from an EMBL/GenBank/DDBJ whole genome shotgun (WGS) entry which is preliminary data.</text>
</comment>
<name>A0A9X8N9J0_9ACTN</name>
<organism evidence="2 3">
    <name type="scientific">Streptomyces yunnanensis</name>
    <dbReference type="NCBI Taxonomy" id="156453"/>
    <lineage>
        <taxon>Bacteria</taxon>
        <taxon>Bacillati</taxon>
        <taxon>Actinomycetota</taxon>
        <taxon>Actinomycetes</taxon>
        <taxon>Kitasatosporales</taxon>
        <taxon>Streptomycetaceae</taxon>
        <taxon>Streptomyces</taxon>
    </lineage>
</organism>
<feature type="region of interest" description="Disordered" evidence="1">
    <location>
        <begin position="995"/>
        <end position="1014"/>
    </location>
</feature>
<feature type="region of interest" description="Disordered" evidence="1">
    <location>
        <begin position="471"/>
        <end position="490"/>
    </location>
</feature>
<dbReference type="AlphaFoldDB" id="A0A9X8N9J0"/>
<proteinExistence type="predicted"/>
<evidence type="ECO:0000313" key="3">
    <source>
        <dbReference type="Proteomes" id="UP000184388"/>
    </source>
</evidence>
<dbReference type="EMBL" id="FRBK01000042">
    <property type="protein sequence ID" value="SHN34082.1"/>
    <property type="molecule type" value="Genomic_DNA"/>
</dbReference>